<accession>K2G5C7</accession>
<evidence type="ECO:0000313" key="2">
    <source>
        <dbReference type="EMBL" id="EKE29487.1"/>
    </source>
</evidence>
<sequence length="289" mass="34889">MLSNKDKYMKIIGLRLNYIFENRNDAFKFILYAAFFSYLLFAWQKAYSPIWEVEFNSAWEKYFQTESSRNDEGTFSLGKKSQKKPVLSLELNPDLAKVDETLLKAIKYNVESRIFKEKVTPLDLTIDTTRIDPRWRVTWTKLMLSWQIKDLSESMKVLVHELGHIVDLHFLPNLWDYDPSENFYNISWVSYNVKKKWSKMQDFLSGYALTNKYEDFAESFSFFVFHNEEFRSRSQKNLMIARKYNYFKKYVFIDSEFSNTSFEKLKIAHYNWDTTKIPVNLKKYLYYIR</sequence>
<keyword evidence="1" id="KW-0472">Membrane</keyword>
<reference evidence="2" key="1">
    <citation type="journal article" date="2012" name="Science">
        <title>Fermentation, hydrogen, and sulfur metabolism in multiple uncultivated bacterial phyla.</title>
        <authorList>
            <person name="Wrighton K.C."/>
            <person name="Thomas B.C."/>
            <person name="Sharon I."/>
            <person name="Miller C.S."/>
            <person name="Castelle C.J."/>
            <person name="VerBerkmoes N.C."/>
            <person name="Wilkins M.J."/>
            <person name="Hettich R.L."/>
            <person name="Lipton M.S."/>
            <person name="Williams K.H."/>
            <person name="Long P.E."/>
            <person name="Banfield J.F."/>
        </authorList>
    </citation>
    <scope>NUCLEOTIDE SEQUENCE [LARGE SCALE GENOMIC DNA]</scope>
</reference>
<name>K2G5C7_9BACT</name>
<dbReference type="AlphaFoldDB" id="K2G5C7"/>
<protein>
    <submittedName>
        <fullName evidence="2">Uncharacterized protein</fullName>
    </submittedName>
</protein>
<keyword evidence="1" id="KW-1133">Transmembrane helix</keyword>
<dbReference type="SUPFAM" id="SSF55486">
    <property type="entry name" value="Metalloproteases ('zincins'), catalytic domain"/>
    <property type="match status" value="1"/>
</dbReference>
<keyword evidence="1" id="KW-0812">Transmembrane</keyword>
<dbReference type="EMBL" id="AMFJ01000163">
    <property type="protein sequence ID" value="EKE29487.1"/>
    <property type="molecule type" value="Genomic_DNA"/>
</dbReference>
<comment type="caution">
    <text evidence="2">The sequence shown here is derived from an EMBL/GenBank/DDBJ whole genome shotgun (WGS) entry which is preliminary data.</text>
</comment>
<proteinExistence type="predicted"/>
<feature type="transmembrane region" description="Helical" evidence="1">
    <location>
        <begin position="26"/>
        <end position="43"/>
    </location>
</feature>
<organism evidence="2">
    <name type="scientific">uncultured bacterium</name>
    <name type="common">gcode 4</name>
    <dbReference type="NCBI Taxonomy" id="1234023"/>
    <lineage>
        <taxon>Bacteria</taxon>
        <taxon>environmental samples</taxon>
    </lineage>
</organism>
<dbReference type="Gene3D" id="3.40.390.70">
    <property type="match status" value="1"/>
</dbReference>
<gene>
    <name evidence="2" type="ORF">ACD_2C00163G0002</name>
</gene>
<evidence type="ECO:0000256" key="1">
    <source>
        <dbReference type="SAM" id="Phobius"/>
    </source>
</evidence>